<dbReference type="PANTHER" id="PTHR22677:SF4">
    <property type="entry name" value="USHER SYNDROME TYPE-1G PROTEIN-LIKE PROTEIN"/>
    <property type="match status" value="1"/>
</dbReference>
<reference evidence="4" key="1">
    <citation type="submission" date="2017-02" db="UniProtKB">
        <authorList>
            <consortium name="WormBaseParasite"/>
        </authorList>
    </citation>
    <scope>IDENTIFICATION</scope>
</reference>
<sequence length="222" mass="25143">MQSKKDHLEAVKCLLAYDVNVVAKTTDEKHLSQWTLLHIASSAGYLNLVKYLLENGADASEKGKYESTALHFASIQGHSEVIKCLLENGANVNARDFKKLTPLHYASQNGCYEAVKCLLENGADVNAKDYKERTPFDVAKEEDIRRLLTDLYKRKIRFETISTLEKIGEGAQGVVYKGIFNNEIVALKKFSPKEEANKFYFFLDHLNLINLSTKPNDYIAQF</sequence>
<evidence type="ECO:0000313" key="3">
    <source>
        <dbReference type="Proteomes" id="UP000274131"/>
    </source>
</evidence>
<organism evidence="4">
    <name type="scientific">Enterobius vermicularis</name>
    <name type="common">Human pinworm</name>
    <dbReference type="NCBI Taxonomy" id="51028"/>
    <lineage>
        <taxon>Eukaryota</taxon>
        <taxon>Metazoa</taxon>
        <taxon>Ecdysozoa</taxon>
        <taxon>Nematoda</taxon>
        <taxon>Chromadorea</taxon>
        <taxon>Rhabditida</taxon>
        <taxon>Spirurina</taxon>
        <taxon>Oxyuridomorpha</taxon>
        <taxon>Oxyuroidea</taxon>
        <taxon>Oxyuridae</taxon>
        <taxon>Enterobius</taxon>
    </lineage>
</organism>
<dbReference type="InterPro" id="IPR011009">
    <property type="entry name" value="Kinase-like_dom_sf"/>
</dbReference>
<dbReference type="PANTHER" id="PTHR22677">
    <property type="entry name" value="ANKYRIN REPEAT DOMAIN-CONTAINING PROTEIN 60"/>
    <property type="match status" value="1"/>
</dbReference>
<feature type="repeat" description="ANK" evidence="1">
    <location>
        <begin position="65"/>
        <end position="97"/>
    </location>
</feature>
<dbReference type="STRING" id="51028.A0A0N4UY25"/>
<dbReference type="SUPFAM" id="SSF48403">
    <property type="entry name" value="Ankyrin repeat"/>
    <property type="match status" value="1"/>
</dbReference>
<dbReference type="WBParaSite" id="EVEC_0000246301-mRNA-1">
    <property type="protein sequence ID" value="EVEC_0000246301-mRNA-1"/>
    <property type="gene ID" value="EVEC_0000246301"/>
</dbReference>
<dbReference type="Proteomes" id="UP000274131">
    <property type="component" value="Unassembled WGS sequence"/>
</dbReference>
<dbReference type="EMBL" id="UXUI01007331">
    <property type="protein sequence ID" value="VDD87028.1"/>
    <property type="molecule type" value="Genomic_DNA"/>
</dbReference>
<dbReference type="SUPFAM" id="SSF56112">
    <property type="entry name" value="Protein kinase-like (PK-like)"/>
    <property type="match status" value="1"/>
</dbReference>
<feature type="repeat" description="ANK" evidence="1">
    <location>
        <begin position="98"/>
        <end position="130"/>
    </location>
</feature>
<keyword evidence="1" id="KW-0040">ANK repeat</keyword>
<feature type="repeat" description="ANK" evidence="1">
    <location>
        <begin position="32"/>
        <end position="64"/>
    </location>
</feature>
<protein>
    <submittedName>
        <fullName evidence="4">ANK_REP_REGION domain-containing protein</fullName>
    </submittedName>
</protein>
<evidence type="ECO:0000313" key="2">
    <source>
        <dbReference type="EMBL" id="VDD87028.1"/>
    </source>
</evidence>
<dbReference type="PRINTS" id="PR01415">
    <property type="entry name" value="ANKYRIN"/>
</dbReference>
<dbReference type="Gene3D" id="1.25.40.20">
    <property type="entry name" value="Ankyrin repeat-containing domain"/>
    <property type="match status" value="2"/>
</dbReference>
<dbReference type="OrthoDB" id="5815001at2759"/>
<dbReference type="SMART" id="SM00248">
    <property type="entry name" value="ANK"/>
    <property type="match status" value="3"/>
</dbReference>
<dbReference type="Gene3D" id="3.30.200.20">
    <property type="entry name" value="Phosphorylase Kinase, domain 1"/>
    <property type="match status" value="1"/>
</dbReference>
<dbReference type="InterPro" id="IPR036770">
    <property type="entry name" value="Ankyrin_rpt-contain_sf"/>
</dbReference>
<evidence type="ECO:0000256" key="1">
    <source>
        <dbReference type="PROSITE-ProRule" id="PRU00023"/>
    </source>
</evidence>
<dbReference type="Pfam" id="PF13637">
    <property type="entry name" value="Ank_4"/>
    <property type="match status" value="1"/>
</dbReference>
<accession>A0A0N4UY25</accession>
<dbReference type="PROSITE" id="PS50088">
    <property type="entry name" value="ANK_REPEAT"/>
    <property type="match status" value="3"/>
</dbReference>
<dbReference type="Pfam" id="PF12796">
    <property type="entry name" value="Ank_2"/>
    <property type="match status" value="1"/>
</dbReference>
<name>A0A0N4UY25_ENTVE</name>
<keyword evidence="3" id="KW-1185">Reference proteome</keyword>
<gene>
    <name evidence="2" type="ORF">EVEC_LOCUS2171</name>
</gene>
<dbReference type="PROSITE" id="PS50297">
    <property type="entry name" value="ANK_REP_REGION"/>
    <property type="match status" value="3"/>
</dbReference>
<evidence type="ECO:0000313" key="4">
    <source>
        <dbReference type="WBParaSite" id="EVEC_0000246301-mRNA-1"/>
    </source>
</evidence>
<reference evidence="2 3" key="2">
    <citation type="submission" date="2018-10" db="EMBL/GenBank/DDBJ databases">
        <authorList>
            <consortium name="Pathogen Informatics"/>
        </authorList>
    </citation>
    <scope>NUCLEOTIDE SEQUENCE [LARGE SCALE GENOMIC DNA]</scope>
</reference>
<proteinExistence type="predicted"/>
<dbReference type="AlphaFoldDB" id="A0A0N4UY25"/>
<dbReference type="InterPro" id="IPR002110">
    <property type="entry name" value="Ankyrin_rpt"/>
</dbReference>
<dbReference type="InterPro" id="IPR039323">
    <property type="entry name" value="ANKRD_45/46/60"/>
</dbReference>